<accession>A0A5E8BXK7</accession>
<dbReference type="InterPro" id="IPR029058">
    <property type="entry name" value="AB_hydrolase_fold"/>
</dbReference>
<feature type="compositionally biased region" description="Polar residues" evidence="1">
    <location>
        <begin position="67"/>
        <end position="80"/>
    </location>
</feature>
<evidence type="ECO:0000313" key="2">
    <source>
        <dbReference type="EMBL" id="VVT55841.1"/>
    </source>
</evidence>
<dbReference type="GeneID" id="43583580"/>
<evidence type="ECO:0000256" key="1">
    <source>
        <dbReference type="SAM" id="MobiDB-lite"/>
    </source>
</evidence>
<dbReference type="PANTHER" id="PTHR11440">
    <property type="entry name" value="LECITHIN-CHOLESTEROL ACYLTRANSFERASE-RELATED"/>
    <property type="match status" value="1"/>
</dbReference>
<feature type="compositionally biased region" description="Acidic residues" evidence="1">
    <location>
        <begin position="125"/>
        <end position="136"/>
    </location>
</feature>
<sequence length="690" mass="76697">MEKLPKSIKSIFSNQGSVEKTSQNPSSPTFGALSKKSLSGLIKSHLPMSGSSGSPPVFPVSDVESASPRSSELNETSPTASPIIPTLTPLSLNPPNISFSITANDNNELNEPSKYEEGGSKDSFSDSDDHDEDQDQDVTKKIKNPSVARVHSHMSHADAQSIIGGISIDEDSIVAEEHTHIHDPASNRNTFSFSLPFSNPLAGFKLPSFFSNQPQDDEANISSRENYLTAQHEIGDLLHRQMSVTSLQEDLAYNTVKEQDNSRLRAVKRALTPSIISSNKPSEPLLTDFKGTIVIMGGYRGSILRDKSTGRRVWIPLKAGFNLRKIDLTVGINDEDEYEMENKIYPDGMLTHIGPVDIARKLIKRLRAIPDCQVYEFGYDWRLSCDIISEKLTTFIKELPSPPIIIAHSMGGLIAHHAMNKDPTIVRGILYAGSPSQCPNILGPLRNGDSILLSSKILTAQVNFLMRSSYVFLPLSGRCFVNKKDHRIKYDLDFFDVNTWIRYELSPLVTPSRKDLPKNVEEKGKNSFHPGHKRTQSDSFIAPDQLHISYDDAVRYLDRTLKRTKKFLKELEFEESKAHLYPPLACLYSYCVPTLKGALVDSKEDISTDTYENFLFGPGDGVVYYKWVMPEPMGFEVVAKIPTENGHVSLLTDVDAVLRALDAILKNEKERKSRPESAETTSKVPGSPGD</sequence>
<feature type="compositionally biased region" description="Low complexity" evidence="1">
    <location>
        <begin position="33"/>
        <end position="61"/>
    </location>
</feature>
<name>A0A5E8BXK7_9ASCO</name>
<feature type="compositionally biased region" description="Basic and acidic residues" evidence="1">
    <location>
        <begin position="111"/>
        <end position="124"/>
    </location>
</feature>
<feature type="region of interest" description="Disordered" evidence="1">
    <location>
        <begin position="669"/>
        <end position="690"/>
    </location>
</feature>
<feature type="region of interest" description="Disordered" evidence="1">
    <location>
        <begin position="1"/>
        <end position="158"/>
    </location>
</feature>
<feature type="compositionally biased region" description="Polar residues" evidence="1">
    <location>
        <begin position="99"/>
        <end position="110"/>
    </location>
</feature>
<gene>
    <name evidence="2" type="ORF">SAPINGB_P004765</name>
</gene>
<proteinExistence type="predicted"/>
<protein>
    <submittedName>
        <fullName evidence="2">Uncharacterized protein</fullName>
    </submittedName>
</protein>
<evidence type="ECO:0000313" key="3">
    <source>
        <dbReference type="Proteomes" id="UP000398389"/>
    </source>
</evidence>
<dbReference type="SUPFAM" id="SSF53474">
    <property type="entry name" value="alpha/beta-Hydrolases"/>
    <property type="match status" value="1"/>
</dbReference>
<dbReference type="Proteomes" id="UP000398389">
    <property type="component" value="Unassembled WGS sequence"/>
</dbReference>
<dbReference type="RefSeq" id="XP_031855371.1">
    <property type="nucleotide sequence ID" value="XM_031999480.1"/>
</dbReference>
<dbReference type="AlphaFoldDB" id="A0A5E8BXK7"/>
<organism evidence="2 3">
    <name type="scientific">Magnusiomyces paraingens</name>
    <dbReference type="NCBI Taxonomy" id="2606893"/>
    <lineage>
        <taxon>Eukaryota</taxon>
        <taxon>Fungi</taxon>
        <taxon>Dikarya</taxon>
        <taxon>Ascomycota</taxon>
        <taxon>Saccharomycotina</taxon>
        <taxon>Dipodascomycetes</taxon>
        <taxon>Dipodascales</taxon>
        <taxon>Dipodascaceae</taxon>
        <taxon>Magnusiomyces</taxon>
    </lineage>
</organism>
<keyword evidence="3" id="KW-1185">Reference proteome</keyword>
<feature type="compositionally biased region" description="Low complexity" evidence="1">
    <location>
        <begin position="81"/>
        <end position="98"/>
    </location>
</feature>
<dbReference type="OrthoDB" id="10250441at2759"/>
<dbReference type="EMBL" id="CABVLU010000003">
    <property type="protein sequence ID" value="VVT55841.1"/>
    <property type="molecule type" value="Genomic_DNA"/>
</dbReference>
<feature type="compositionally biased region" description="Polar residues" evidence="1">
    <location>
        <begin position="10"/>
        <end position="29"/>
    </location>
</feature>
<reference evidence="2 3" key="1">
    <citation type="submission" date="2019-09" db="EMBL/GenBank/DDBJ databases">
        <authorList>
            <person name="Brejova B."/>
        </authorList>
    </citation>
    <scope>NUCLEOTIDE SEQUENCE [LARGE SCALE GENOMIC DNA]</scope>
</reference>
<dbReference type="Gene3D" id="3.40.50.1820">
    <property type="entry name" value="alpha/beta hydrolase"/>
    <property type="match status" value="1"/>
</dbReference>